<name>A0A9P5D8G6_9HYPO</name>
<comment type="caution">
    <text evidence="1">The sequence shown here is derived from an EMBL/GenBank/DDBJ whole genome shotgun (WGS) entry which is preliminary data.</text>
</comment>
<reference evidence="1" key="1">
    <citation type="submission" date="2020-03" db="EMBL/GenBank/DDBJ databases">
        <title>Site-based positive gene gene selection in Geosmithia morbida across the United States reveals a broad range of putative effectors and factors for local host and environmental adapation.</title>
        <authorList>
            <person name="Onufrak A."/>
            <person name="Murdoch R.W."/>
            <person name="Gazis R."/>
            <person name="Huff M."/>
            <person name="Staton M."/>
            <person name="Klingeman W."/>
            <person name="Hadziabdic D."/>
        </authorList>
    </citation>
    <scope>NUCLEOTIDE SEQUENCE</scope>
    <source>
        <strain evidence="1">1262</strain>
    </source>
</reference>
<dbReference type="GeneID" id="55966737"/>
<protein>
    <submittedName>
        <fullName evidence="1">Uncharacterized protein</fullName>
    </submittedName>
</protein>
<organism evidence="1 2">
    <name type="scientific">Geosmithia morbida</name>
    <dbReference type="NCBI Taxonomy" id="1094350"/>
    <lineage>
        <taxon>Eukaryota</taxon>
        <taxon>Fungi</taxon>
        <taxon>Dikarya</taxon>
        <taxon>Ascomycota</taxon>
        <taxon>Pezizomycotina</taxon>
        <taxon>Sordariomycetes</taxon>
        <taxon>Hypocreomycetidae</taxon>
        <taxon>Hypocreales</taxon>
        <taxon>Bionectriaceae</taxon>
        <taxon>Geosmithia</taxon>
    </lineage>
</organism>
<dbReference type="EMBL" id="JAANYQ010000001">
    <property type="protein sequence ID" value="KAF4126770.1"/>
    <property type="molecule type" value="Genomic_DNA"/>
</dbReference>
<proteinExistence type="predicted"/>
<evidence type="ECO:0000313" key="2">
    <source>
        <dbReference type="Proteomes" id="UP000749293"/>
    </source>
</evidence>
<sequence>MYAPAPAPAPADDVNTAAAAAAAVGAGGVPPATGPFVPQIGESEVASMMDGYDAWCQHMANTGGTIPSYQWPGVNDQGLNFFY</sequence>
<dbReference type="RefSeq" id="XP_035325422.1">
    <property type="nucleotide sequence ID" value="XM_035462492.1"/>
</dbReference>
<dbReference type="AlphaFoldDB" id="A0A9P5D8G6"/>
<accession>A0A9P5D8G6</accession>
<evidence type="ECO:0000313" key="1">
    <source>
        <dbReference type="EMBL" id="KAF4126770.1"/>
    </source>
</evidence>
<dbReference type="Proteomes" id="UP000749293">
    <property type="component" value="Unassembled WGS sequence"/>
</dbReference>
<keyword evidence="2" id="KW-1185">Reference proteome</keyword>
<gene>
    <name evidence="1" type="ORF">GMORB2_0507</name>
</gene>